<keyword evidence="2" id="KW-1185">Reference proteome</keyword>
<dbReference type="AlphaFoldDB" id="A0A1H8EPF1"/>
<proteinExistence type="predicted"/>
<reference evidence="2" key="1">
    <citation type="submission" date="2016-10" db="EMBL/GenBank/DDBJ databases">
        <authorList>
            <person name="Varghese N."/>
            <person name="Submissions S."/>
        </authorList>
    </citation>
    <scope>NUCLEOTIDE SEQUENCE [LARGE SCALE GENOMIC DNA]</scope>
    <source>
        <strain evidence="2">DSM 26893</strain>
    </source>
</reference>
<gene>
    <name evidence="1" type="ORF">SAMN04488011_10349</name>
</gene>
<name>A0A1H8EPF1_9RHOB</name>
<evidence type="ECO:0000313" key="1">
    <source>
        <dbReference type="EMBL" id="SEN21365.1"/>
    </source>
</evidence>
<dbReference type="Proteomes" id="UP000199372">
    <property type="component" value="Unassembled WGS sequence"/>
</dbReference>
<accession>A0A1H8EPF1</accession>
<dbReference type="RefSeq" id="WP_175481678.1">
    <property type="nucleotide sequence ID" value="NZ_FOCM01000003.1"/>
</dbReference>
<dbReference type="EMBL" id="FOCM01000003">
    <property type="protein sequence ID" value="SEN21365.1"/>
    <property type="molecule type" value="Genomic_DNA"/>
</dbReference>
<evidence type="ECO:0000313" key="2">
    <source>
        <dbReference type="Proteomes" id="UP000199372"/>
    </source>
</evidence>
<protein>
    <submittedName>
        <fullName evidence="1">Uncharacterized protein</fullName>
    </submittedName>
</protein>
<organism evidence="1 2">
    <name type="scientific">Palleronia pelagia</name>
    <dbReference type="NCBI Taxonomy" id="387096"/>
    <lineage>
        <taxon>Bacteria</taxon>
        <taxon>Pseudomonadati</taxon>
        <taxon>Pseudomonadota</taxon>
        <taxon>Alphaproteobacteria</taxon>
        <taxon>Rhodobacterales</taxon>
        <taxon>Roseobacteraceae</taxon>
        <taxon>Palleronia</taxon>
    </lineage>
</organism>
<sequence>MKHFGKICAFCLVAGGQGIAGAYDGLWRANPTAECAFTDTPASALKIEDNVLFGVESRCEMTTPVNVRDMEAILYDMACSSDEQVEIDGESQTRTRSWSDRAMFMTAADGGLFLIWNGYAFKYERCPSNAAVGTVATASEIGITDTVEPQESADPEAD</sequence>